<evidence type="ECO:0000256" key="1">
    <source>
        <dbReference type="ARBA" id="ARBA00001971"/>
    </source>
</evidence>
<dbReference type="PROSITE" id="PS00086">
    <property type="entry name" value="CYTOCHROME_P450"/>
    <property type="match status" value="1"/>
</dbReference>
<dbReference type="InterPro" id="IPR001128">
    <property type="entry name" value="Cyt_P450"/>
</dbReference>
<dbReference type="InterPro" id="IPR017972">
    <property type="entry name" value="Cyt_P450_CS"/>
</dbReference>
<dbReference type="OrthoDB" id="1470350at2759"/>
<keyword evidence="4 5" id="KW-0408">Iron</keyword>
<keyword evidence="6" id="KW-0560">Oxidoreductase</keyword>
<dbReference type="PANTHER" id="PTHR24305:SF166">
    <property type="entry name" value="CYTOCHROME P450 12A4, MITOCHONDRIAL-RELATED"/>
    <property type="match status" value="1"/>
</dbReference>
<feature type="region of interest" description="Disordered" evidence="7">
    <location>
        <begin position="471"/>
        <end position="494"/>
    </location>
</feature>
<keyword evidence="3 5" id="KW-0479">Metal-binding</keyword>
<feature type="binding site" description="axial binding residue" evidence="5">
    <location>
        <position position="559"/>
    </location>
    <ligand>
        <name>heme</name>
        <dbReference type="ChEBI" id="CHEBI:30413"/>
    </ligand>
    <ligandPart>
        <name>Fe</name>
        <dbReference type="ChEBI" id="CHEBI:18248"/>
    </ligandPart>
</feature>
<keyword evidence="9" id="KW-1185">Reference proteome</keyword>
<organism evidence="8 9">
    <name type="scientific">Alectoria fallacina</name>
    <dbReference type="NCBI Taxonomy" id="1903189"/>
    <lineage>
        <taxon>Eukaryota</taxon>
        <taxon>Fungi</taxon>
        <taxon>Dikarya</taxon>
        <taxon>Ascomycota</taxon>
        <taxon>Pezizomycotina</taxon>
        <taxon>Lecanoromycetes</taxon>
        <taxon>OSLEUM clade</taxon>
        <taxon>Lecanoromycetidae</taxon>
        <taxon>Lecanorales</taxon>
        <taxon>Lecanorineae</taxon>
        <taxon>Parmeliaceae</taxon>
        <taxon>Alectoria</taxon>
    </lineage>
</organism>
<dbReference type="GO" id="GO:0020037">
    <property type="term" value="F:heme binding"/>
    <property type="evidence" value="ECO:0007669"/>
    <property type="project" value="InterPro"/>
</dbReference>
<comment type="caution">
    <text evidence="8">The sequence shown here is derived from an EMBL/GenBank/DDBJ whole genome shotgun (WGS) entry which is preliminary data.</text>
</comment>
<evidence type="ECO:0000256" key="3">
    <source>
        <dbReference type="ARBA" id="ARBA00022723"/>
    </source>
</evidence>
<dbReference type="InterPro" id="IPR002401">
    <property type="entry name" value="Cyt_P450_E_grp-I"/>
</dbReference>
<evidence type="ECO:0008006" key="10">
    <source>
        <dbReference type="Google" id="ProtNLM"/>
    </source>
</evidence>
<gene>
    <name evidence="8" type="ORF">ALECFALPRED_002862</name>
</gene>
<dbReference type="SUPFAM" id="SSF48264">
    <property type="entry name" value="Cytochrome P450"/>
    <property type="match status" value="1"/>
</dbReference>
<dbReference type="Pfam" id="PF00067">
    <property type="entry name" value="p450"/>
    <property type="match status" value="2"/>
</dbReference>
<reference evidence="8" key="1">
    <citation type="submission" date="2021-03" db="EMBL/GenBank/DDBJ databases">
        <authorList>
            <person name="Tagirdzhanova G."/>
        </authorList>
    </citation>
    <scope>NUCLEOTIDE SEQUENCE</scope>
</reference>
<evidence type="ECO:0000256" key="2">
    <source>
        <dbReference type="ARBA" id="ARBA00010617"/>
    </source>
</evidence>
<sequence length="652" mass="73000">MLSTIVLALLVSLTLYALKIYTQFARNLAAAKKSGIPYVIIPFYQLNRLYQLSQLFVVPIARKLPVSWTEIWFDLTLEWGWARRYEPFKRFGTDTFLTVSPERNQLYTADANVISQITTRKTDFPKPLEVYESIKIYGNNVVTSEGQVWRHHRKITSPPFSEKNNHLVWTETLEQCQAMVNGWFDGNTGKTESKTIYTLADDAMRLSLYVISRAGFGVRLQWPGTGGTHANGHVKNEEENNTSSVGNAQKHTMSYTDALGSLLHNILWVLIVPPFLLKHLPFQRTKESYTAFVEWGKYMNEMFQQKKATVLKGEEGDSMDLMVALVKGAGITKESSTGEKPPAQTLTDEEILGNAFVFILAGHETTANTLHFCLALLATNIAAQRHLQADLDEIFQGRPVNESEYEEVIPKLFASMAGAVLNEELRLLAPVVGVPKSTLKDSPQPLELGGKTCTVPADCYIAIITPAVHRNPNQWPTGPPANPQKPSHPLSNLDNDLEEFKPERWILDPDAKHAASMPDQEADTEASHLGVNTAADTSAALYRPPKGAYIPFSEGYRSCIGRRFAQVEILAVLALIFSLYSVELAVDAYASDEEVGKMNDQEKFEVWSKARDEVNRQMNEDMGAIITLQLRKGAIGLRFVKRGKERFNCNAR</sequence>
<evidence type="ECO:0000256" key="4">
    <source>
        <dbReference type="ARBA" id="ARBA00023004"/>
    </source>
</evidence>
<dbReference type="GO" id="GO:0005506">
    <property type="term" value="F:iron ion binding"/>
    <property type="evidence" value="ECO:0007669"/>
    <property type="project" value="InterPro"/>
</dbReference>
<evidence type="ECO:0000256" key="5">
    <source>
        <dbReference type="PIRSR" id="PIRSR602401-1"/>
    </source>
</evidence>
<dbReference type="PANTHER" id="PTHR24305">
    <property type="entry name" value="CYTOCHROME P450"/>
    <property type="match status" value="1"/>
</dbReference>
<evidence type="ECO:0000313" key="9">
    <source>
        <dbReference type="Proteomes" id="UP000664203"/>
    </source>
</evidence>
<comment type="similarity">
    <text evidence="2 6">Belongs to the cytochrome P450 family.</text>
</comment>
<dbReference type="InterPro" id="IPR036396">
    <property type="entry name" value="Cyt_P450_sf"/>
</dbReference>
<dbReference type="PRINTS" id="PR00385">
    <property type="entry name" value="P450"/>
</dbReference>
<keyword evidence="5 6" id="KW-0349">Heme</keyword>
<dbReference type="CDD" id="cd11070">
    <property type="entry name" value="CYP56-like"/>
    <property type="match status" value="1"/>
</dbReference>
<dbReference type="GO" id="GO:0004497">
    <property type="term" value="F:monooxygenase activity"/>
    <property type="evidence" value="ECO:0007669"/>
    <property type="project" value="UniProtKB-KW"/>
</dbReference>
<proteinExistence type="inferred from homology"/>
<dbReference type="Proteomes" id="UP000664203">
    <property type="component" value="Unassembled WGS sequence"/>
</dbReference>
<dbReference type="Gene3D" id="1.10.630.10">
    <property type="entry name" value="Cytochrome P450"/>
    <property type="match status" value="1"/>
</dbReference>
<dbReference type="PRINTS" id="PR00463">
    <property type="entry name" value="EP450I"/>
</dbReference>
<evidence type="ECO:0000313" key="8">
    <source>
        <dbReference type="EMBL" id="CAF9924908.1"/>
    </source>
</evidence>
<dbReference type="InterPro" id="IPR050121">
    <property type="entry name" value="Cytochrome_P450_monoxygenase"/>
</dbReference>
<accession>A0A8H3IMW3</accession>
<evidence type="ECO:0000256" key="6">
    <source>
        <dbReference type="RuleBase" id="RU000461"/>
    </source>
</evidence>
<name>A0A8H3IMW3_9LECA</name>
<dbReference type="AlphaFoldDB" id="A0A8H3IMW3"/>
<keyword evidence="6" id="KW-0503">Monooxygenase</keyword>
<comment type="cofactor">
    <cofactor evidence="1 5">
        <name>heme</name>
        <dbReference type="ChEBI" id="CHEBI:30413"/>
    </cofactor>
</comment>
<protein>
    <recommendedName>
        <fullName evidence="10">Cytochrome P450</fullName>
    </recommendedName>
</protein>
<dbReference type="GO" id="GO:0016705">
    <property type="term" value="F:oxidoreductase activity, acting on paired donors, with incorporation or reduction of molecular oxygen"/>
    <property type="evidence" value="ECO:0007669"/>
    <property type="project" value="InterPro"/>
</dbReference>
<evidence type="ECO:0000256" key="7">
    <source>
        <dbReference type="SAM" id="MobiDB-lite"/>
    </source>
</evidence>
<dbReference type="EMBL" id="CAJPDR010000197">
    <property type="protein sequence ID" value="CAF9924908.1"/>
    <property type="molecule type" value="Genomic_DNA"/>
</dbReference>